<evidence type="ECO:0000313" key="1">
    <source>
        <dbReference type="EMBL" id="GAH99703.1"/>
    </source>
</evidence>
<gene>
    <name evidence="1" type="ORF">S06H3_04866</name>
</gene>
<dbReference type="EMBL" id="BARV01001745">
    <property type="protein sequence ID" value="GAH99703.1"/>
    <property type="molecule type" value="Genomic_DNA"/>
</dbReference>
<proteinExistence type="predicted"/>
<evidence type="ECO:0008006" key="2">
    <source>
        <dbReference type="Google" id="ProtNLM"/>
    </source>
</evidence>
<accession>X1LZZ7</accession>
<reference evidence="1" key="1">
    <citation type="journal article" date="2014" name="Front. Microbiol.">
        <title>High frequency of phylogenetically diverse reductive dehalogenase-homologous genes in deep subseafloor sedimentary metagenomes.</title>
        <authorList>
            <person name="Kawai M."/>
            <person name="Futagami T."/>
            <person name="Toyoda A."/>
            <person name="Takaki Y."/>
            <person name="Nishi S."/>
            <person name="Hori S."/>
            <person name="Arai W."/>
            <person name="Tsubouchi T."/>
            <person name="Morono Y."/>
            <person name="Uchiyama I."/>
            <person name="Ito T."/>
            <person name="Fujiyama A."/>
            <person name="Inagaki F."/>
            <person name="Takami H."/>
        </authorList>
    </citation>
    <scope>NUCLEOTIDE SEQUENCE</scope>
    <source>
        <strain evidence="1">Expedition CK06-06</strain>
    </source>
</reference>
<organism evidence="1">
    <name type="scientific">marine sediment metagenome</name>
    <dbReference type="NCBI Taxonomy" id="412755"/>
    <lineage>
        <taxon>unclassified sequences</taxon>
        <taxon>metagenomes</taxon>
        <taxon>ecological metagenomes</taxon>
    </lineage>
</organism>
<name>X1LZZ7_9ZZZZ</name>
<sequence>MIDLTINQEQLQRTIERAKEKNIIIPTFEQMKNPELIPDKIKDSLKNIGLWDINSYNLFRITWKNEPKKKRRAI</sequence>
<comment type="caution">
    <text evidence="1">The sequence shown here is derived from an EMBL/GenBank/DDBJ whole genome shotgun (WGS) entry which is preliminary data.</text>
</comment>
<protein>
    <recommendedName>
        <fullName evidence="2">Pyridoxal-5-phosphate-dependent protein subunit beta</fullName>
    </recommendedName>
</protein>
<dbReference type="AlphaFoldDB" id="X1LZZ7"/>